<dbReference type="GO" id="GO:0006457">
    <property type="term" value="P:protein folding"/>
    <property type="evidence" value="ECO:0007669"/>
    <property type="project" value="TreeGrafter"/>
</dbReference>
<sequence length="166" mass="19140">MEEEPQELKRLREKARGRLPFQHQGRTVYEWEQGLDEVSVYIQPPPGVTKHHFDIKIQPHHLTVGVRDNPPYLDADLGGVIETDSSFWMIEDGELHIHMSKVKKGETWVSAFKGQGEVDPFTQQELQKKLMLERFQEEHPGFDFSQASFSGMAPDARTFMGGVKYQ</sequence>
<organism evidence="2 3">
    <name type="scientific">Vitrella brassicaformis (strain CCMP3155)</name>
    <dbReference type="NCBI Taxonomy" id="1169540"/>
    <lineage>
        <taxon>Eukaryota</taxon>
        <taxon>Sar</taxon>
        <taxon>Alveolata</taxon>
        <taxon>Colpodellida</taxon>
        <taxon>Vitrellaceae</taxon>
        <taxon>Vitrella</taxon>
    </lineage>
</organism>
<dbReference type="GO" id="GO:0005737">
    <property type="term" value="C:cytoplasm"/>
    <property type="evidence" value="ECO:0007669"/>
    <property type="project" value="TreeGrafter"/>
</dbReference>
<feature type="domain" description="CS" evidence="1">
    <location>
        <begin position="24"/>
        <end position="112"/>
    </location>
</feature>
<protein>
    <recommendedName>
        <fullName evidence="1">CS domain-containing protein</fullName>
    </recommendedName>
</protein>
<dbReference type="GO" id="GO:0051082">
    <property type="term" value="F:unfolded protein binding"/>
    <property type="evidence" value="ECO:0007669"/>
    <property type="project" value="TreeGrafter"/>
</dbReference>
<reference evidence="2 3" key="1">
    <citation type="submission" date="2014-11" db="EMBL/GenBank/DDBJ databases">
        <authorList>
            <person name="Zhu J."/>
            <person name="Qi W."/>
            <person name="Song R."/>
        </authorList>
    </citation>
    <scope>NUCLEOTIDE SEQUENCE [LARGE SCALE GENOMIC DNA]</scope>
</reference>
<dbReference type="PANTHER" id="PTHR12356">
    <property type="entry name" value="NUCLEAR MOVEMENT PROTEIN NUDC"/>
    <property type="match status" value="1"/>
</dbReference>
<evidence type="ECO:0000313" key="2">
    <source>
        <dbReference type="EMBL" id="CEL94766.1"/>
    </source>
</evidence>
<dbReference type="PANTHER" id="PTHR12356:SF18">
    <property type="entry name" value="NUDC DOMAIN-CONTAINING PROTEIN 2"/>
    <property type="match status" value="1"/>
</dbReference>
<proteinExistence type="predicted"/>
<dbReference type="SUPFAM" id="SSF49764">
    <property type="entry name" value="HSP20-like chaperones"/>
    <property type="match status" value="1"/>
</dbReference>
<dbReference type="Pfam" id="PF04969">
    <property type="entry name" value="CS"/>
    <property type="match status" value="1"/>
</dbReference>
<dbReference type="InterPro" id="IPR037898">
    <property type="entry name" value="NudC_fam"/>
</dbReference>
<evidence type="ECO:0000313" key="3">
    <source>
        <dbReference type="Proteomes" id="UP000041254"/>
    </source>
</evidence>
<dbReference type="CDD" id="cd06467">
    <property type="entry name" value="p23_NUDC_like"/>
    <property type="match status" value="1"/>
</dbReference>
<dbReference type="OrthoDB" id="515366at2759"/>
<accession>A0A0G4EFJ5</accession>
<dbReference type="InParanoid" id="A0A0G4EFJ5"/>
<name>A0A0G4EFJ5_VITBC</name>
<dbReference type="InterPro" id="IPR007052">
    <property type="entry name" value="CS_dom"/>
</dbReference>
<dbReference type="STRING" id="1169540.A0A0G4EFJ5"/>
<dbReference type="VEuPathDB" id="CryptoDB:Vbra_11700"/>
<dbReference type="EMBL" id="CDMY01000226">
    <property type="protein sequence ID" value="CEL94766.1"/>
    <property type="molecule type" value="Genomic_DNA"/>
</dbReference>
<evidence type="ECO:0000259" key="1">
    <source>
        <dbReference type="PROSITE" id="PS51203"/>
    </source>
</evidence>
<dbReference type="OMA" id="RDVECSL"/>
<dbReference type="Proteomes" id="UP000041254">
    <property type="component" value="Unassembled WGS sequence"/>
</dbReference>
<dbReference type="FunCoup" id="A0A0G4EFJ5">
    <property type="interactions" value="482"/>
</dbReference>
<dbReference type="PROSITE" id="PS51203">
    <property type="entry name" value="CS"/>
    <property type="match status" value="1"/>
</dbReference>
<dbReference type="Gene3D" id="1.20.5.740">
    <property type="entry name" value="Single helix bin"/>
    <property type="match status" value="1"/>
</dbReference>
<dbReference type="PhylomeDB" id="A0A0G4EFJ5"/>
<dbReference type="InterPro" id="IPR008978">
    <property type="entry name" value="HSP20-like_chaperone"/>
</dbReference>
<dbReference type="Gene3D" id="2.60.40.790">
    <property type="match status" value="1"/>
</dbReference>
<gene>
    <name evidence="2" type="ORF">Vbra_11700</name>
</gene>
<keyword evidence="3" id="KW-1185">Reference proteome</keyword>
<dbReference type="AlphaFoldDB" id="A0A0G4EFJ5"/>